<comment type="caution">
    <text evidence="7">The sequence shown here is derived from an EMBL/GenBank/DDBJ whole genome shotgun (WGS) entry which is preliminary data.</text>
</comment>
<feature type="transmembrane region" description="Helical" evidence="5">
    <location>
        <begin position="299"/>
        <end position="318"/>
    </location>
</feature>
<evidence type="ECO:0000256" key="5">
    <source>
        <dbReference type="SAM" id="Phobius"/>
    </source>
</evidence>
<feature type="transmembrane region" description="Helical" evidence="5">
    <location>
        <begin position="49"/>
        <end position="68"/>
    </location>
</feature>
<dbReference type="PROSITE" id="PS50850">
    <property type="entry name" value="MFS"/>
    <property type="match status" value="1"/>
</dbReference>
<feature type="transmembrane region" description="Helical" evidence="5">
    <location>
        <begin position="104"/>
        <end position="123"/>
    </location>
</feature>
<reference evidence="7 8" key="1">
    <citation type="journal article" date="2013" name="Genome Announc.">
        <title>Draft Genome of Pseudomonas stutzeri Strain NF13, a Nitrogen Fixer Isolated from the Galapagos Rift Hydrothermal Vent.</title>
        <authorList>
            <person name="Pena A."/>
            <person name="Busquets A."/>
            <person name="Gomila M."/>
            <person name="Mayol J."/>
            <person name="Bosch R."/>
            <person name="Nogales B."/>
            <person name="Garcia-Valdes E."/>
            <person name="Bennasar A."/>
            <person name="Lalucat J."/>
        </authorList>
    </citation>
    <scope>NUCLEOTIDE SEQUENCE [LARGE SCALE GENOMIC DNA]</scope>
    <source>
        <strain evidence="7 8">NF13</strain>
    </source>
</reference>
<dbReference type="AlphaFoldDB" id="M2V3V2"/>
<name>M2V3V2_STUST</name>
<evidence type="ECO:0000256" key="3">
    <source>
        <dbReference type="ARBA" id="ARBA00022989"/>
    </source>
</evidence>
<dbReference type="Proteomes" id="UP000011700">
    <property type="component" value="Unassembled WGS sequence"/>
</dbReference>
<dbReference type="CDD" id="cd17393">
    <property type="entry name" value="MFS_MosC_like"/>
    <property type="match status" value="1"/>
</dbReference>
<evidence type="ECO:0000256" key="1">
    <source>
        <dbReference type="ARBA" id="ARBA00004141"/>
    </source>
</evidence>
<dbReference type="InterPro" id="IPR051788">
    <property type="entry name" value="MFS_Transporter"/>
</dbReference>
<dbReference type="InterPro" id="IPR020846">
    <property type="entry name" value="MFS_dom"/>
</dbReference>
<feature type="domain" description="Major facilitator superfamily (MFS) profile" evidence="6">
    <location>
        <begin position="207"/>
        <end position="382"/>
    </location>
</feature>
<accession>M2V3V2</accession>
<protein>
    <submittedName>
        <fullName evidence="7">Transporter</fullName>
    </submittedName>
</protein>
<feature type="transmembrane region" description="Helical" evidence="5">
    <location>
        <begin position="330"/>
        <end position="350"/>
    </location>
</feature>
<feature type="transmembrane region" description="Helical" evidence="5">
    <location>
        <begin position="201"/>
        <end position="221"/>
    </location>
</feature>
<comment type="subcellular location">
    <subcellularLocation>
        <location evidence="1">Membrane</location>
        <topology evidence="1">Multi-pass membrane protein</topology>
    </subcellularLocation>
</comment>
<feature type="transmembrane region" description="Helical" evidence="5">
    <location>
        <begin position="241"/>
        <end position="262"/>
    </location>
</feature>
<dbReference type="RefSeq" id="WP_003300433.1">
    <property type="nucleotide sequence ID" value="NZ_AOBS01000042.1"/>
</dbReference>
<dbReference type="PATRIC" id="fig|1212548.4.peg.1968"/>
<dbReference type="InterPro" id="IPR036259">
    <property type="entry name" value="MFS_trans_sf"/>
</dbReference>
<organism evidence="7 8">
    <name type="scientific">Stutzerimonas stutzeri NF13</name>
    <dbReference type="NCBI Taxonomy" id="1212548"/>
    <lineage>
        <taxon>Bacteria</taxon>
        <taxon>Pseudomonadati</taxon>
        <taxon>Pseudomonadota</taxon>
        <taxon>Gammaproteobacteria</taxon>
        <taxon>Pseudomonadales</taxon>
        <taxon>Pseudomonadaceae</taxon>
        <taxon>Stutzerimonas</taxon>
    </lineage>
</organism>
<dbReference type="PANTHER" id="PTHR23514">
    <property type="entry name" value="BYPASS OF STOP CODON PROTEIN 6"/>
    <property type="match status" value="1"/>
</dbReference>
<keyword evidence="4 5" id="KW-0472">Membrane</keyword>
<evidence type="ECO:0000256" key="2">
    <source>
        <dbReference type="ARBA" id="ARBA00022692"/>
    </source>
</evidence>
<dbReference type="eggNOG" id="COG0738">
    <property type="taxonomic scope" value="Bacteria"/>
</dbReference>
<sequence length="382" mass="39439">MLAVRNTVQIDAPIVRNATRCGFFMAGFGLSVWAPLVPYVRERIEMTDAVFGLLLLCIGIGSLTWMPLSGVLVSRWGIRPVQLCSVVLLALSLAGMALTDSMLLLALALFCFGGSLGVIDVIMNIQAVLVETAVGRRLMSNFHGMYSLGAISGALMLTGLLTLGLAPEIGSFLMIGLIVAANLVLARGFLPNRAPGGGFAFVRPTGVVLLVGLMCFVVYLAEGAVLDWSALYLTGEKGLEVAKGGLGYAAFALMVTIARFAGGPLVNALGTARVIAFGGLLAAFGIGLSLAAQHWAVALIGYGLCGLGCANVSPVLISSLSRQDGMPVQLAVTVATTIGFAGVLAGPAMMGVVAHFSSLGMAFALLAVLLAGIVPFCRRFTA</sequence>
<feature type="transmembrane region" description="Helical" evidence="5">
    <location>
        <begin position="169"/>
        <end position="189"/>
    </location>
</feature>
<gene>
    <name evidence="7" type="ORF">B381_10071</name>
</gene>
<dbReference type="GO" id="GO:0016020">
    <property type="term" value="C:membrane"/>
    <property type="evidence" value="ECO:0007669"/>
    <property type="project" value="UniProtKB-SubCell"/>
</dbReference>
<evidence type="ECO:0000259" key="6">
    <source>
        <dbReference type="PROSITE" id="PS50850"/>
    </source>
</evidence>
<evidence type="ECO:0000313" key="7">
    <source>
        <dbReference type="EMBL" id="EME00482.1"/>
    </source>
</evidence>
<dbReference type="PANTHER" id="PTHR23514:SF13">
    <property type="entry name" value="INNER MEMBRANE PROTEIN YBJJ"/>
    <property type="match status" value="1"/>
</dbReference>
<proteinExistence type="predicted"/>
<dbReference type="SUPFAM" id="SSF103473">
    <property type="entry name" value="MFS general substrate transporter"/>
    <property type="match status" value="1"/>
</dbReference>
<dbReference type="EMBL" id="AOBS01000042">
    <property type="protein sequence ID" value="EME00482.1"/>
    <property type="molecule type" value="Genomic_DNA"/>
</dbReference>
<feature type="transmembrane region" description="Helical" evidence="5">
    <location>
        <begin position="80"/>
        <end position="98"/>
    </location>
</feature>
<feature type="transmembrane region" description="Helical" evidence="5">
    <location>
        <begin position="356"/>
        <end position="377"/>
    </location>
</feature>
<feature type="transmembrane region" description="Helical" evidence="5">
    <location>
        <begin position="144"/>
        <end position="163"/>
    </location>
</feature>
<evidence type="ECO:0000313" key="8">
    <source>
        <dbReference type="Proteomes" id="UP000011700"/>
    </source>
</evidence>
<dbReference type="OrthoDB" id="9810941at2"/>
<keyword evidence="2 5" id="KW-0812">Transmembrane</keyword>
<feature type="transmembrane region" description="Helical" evidence="5">
    <location>
        <begin position="274"/>
        <end position="293"/>
    </location>
</feature>
<keyword evidence="3 5" id="KW-1133">Transmembrane helix</keyword>
<evidence type="ECO:0000256" key="4">
    <source>
        <dbReference type="ARBA" id="ARBA00023136"/>
    </source>
</evidence>
<dbReference type="Gene3D" id="1.20.1250.20">
    <property type="entry name" value="MFS general substrate transporter like domains"/>
    <property type="match status" value="2"/>
</dbReference>
<dbReference type="GO" id="GO:0022857">
    <property type="term" value="F:transmembrane transporter activity"/>
    <property type="evidence" value="ECO:0007669"/>
    <property type="project" value="InterPro"/>
</dbReference>
<feature type="transmembrane region" description="Helical" evidence="5">
    <location>
        <begin position="21"/>
        <end position="37"/>
    </location>
</feature>